<feature type="non-terminal residue" evidence="5">
    <location>
        <position position="1"/>
    </location>
</feature>
<protein>
    <submittedName>
        <fullName evidence="5">Uncharacterized protein</fullName>
    </submittedName>
</protein>
<evidence type="ECO:0000313" key="5">
    <source>
        <dbReference type="EMBL" id="KAG3184780.1"/>
    </source>
</evidence>
<dbReference type="GO" id="GO:0052689">
    <property type="term" value="F:carboxylic ester hydrolase activity"/>
    <property type="evidence" value="ECO:0007669"/>
    <property type="project" value="UniProtKB-KW"/>
</dbReference>
<evidence type="ECO:0000313" key="6">
    <source>
        <dbReference type="Proteomes" id="UP000760860"/>
    </source>
</evidence>
<evidence type="ECO:0000256" key="3">
    <source>
        <dbReference type="ARBA" id="ARBA00022801"/>
    </source>
</evidence>
<keyword evidence="2" id="KW-0732">Signal</keyword>
<dbReference type="Proteomes" id="UP000760860">
    <property type="component" value="Unassembled WGS sequence"/>
</dbReference>
<dbReference type="InterPro" id="IPR011118">
    <property type="entry name" value="Tannase/feruloyl_esterase"/>
</dbReference>
<proteinExistence type="predicted"/>
<evidence type="ECO:0000256" key="4">
    <source>
        <dbReference type="ARBA" id="ARBA00023157"/>
    </source>
</evidence>
<keyword evidence="1" id="KW-0719">Serine esterase</keyword>
<reference evidence="5" key="1">
    <citation type="submission" date="2018-05" db="EMBL/GenBank/DDBJ databases">
        <title>Effector identification in a new, highly contiguous assembly of the strawberry crown rot pathogen Phytophthora cactorum.</title>
        <authorList>
            <person name="Armitage A.D."/>
            <person name="Nellist C.F."/>
            <person name="Bates H."/>
            <person name="Vickerstaff R.J."/>
            <person name="Harrison R.J."/>
        </authorList>
    </citation>
    <scope>NUCLEOTIDE SEQUENCE</scope>
    <source>
        <strain evidence="5">P421</strain>
    </source>
</reference>
<gene>
    <name evidence="5" type="ORF">PC129_g25292</name>
</gene>
<organism evidence="5 6">
    <name type="scientific">Phytophthora cactorum</name>
    <dbReference type="NCBI Taxonomy" id="29920"/>
    <lineage>
        <taxon>Eukaryota</taxon>
        <taxon>Sar</taxon>
        <taxon>Stramenopiles</taxon>
        <taxon>Oomycota</taxon>
        <taxon>Peronosporomycetes</taxon>
        <taxon>Peronosporales</taxon>
        <taxon>Peronosporaceae</taxon>
        <taxon>Phytophthora</taxon>
    </lineage>
</organism>
<name>A0A8T1GYQ0_9STRA</name>
<dbReference type="PANTHER" id="PTHR33938">
    <property type="entry name" value="FERULOYL ESTERASE B-RELATED"/>
    <property type="match status" value="1"/>
</dbReference>
<keyword evidence="3" id="KW-0378">Hydrolase</keyword>
<keyword evidence="4" id="KW-1015">Disulfide bond</keyword>
<sequence>EAAVRAGDDNDGVADGVIANMDNCHSAHDSGVGGVSTGSDTDKTGHLGKGAAIVANATWTGARRSDGRFLWHGNSYGSDFQSSQGAGIAATDCSNGTCVGAPTALGTQWIQFFVEKNKSFDYKTVSRRDFDRIFHESVAQYASIIGTSDPDLSAFRDAGGKLLVFHGTVSSNATRRMIIFLPETRLTPD</sequence>
<comment type="caution">
    <text evidence="5">The sequence shown here is derived from an EMBL/GenBank/DDBJ whole genome shotgun (WGS) entry which is preliminary data.</text>
</comment>
<dbReference type="PANTHER" id="PTHR33938:SF13">
    <property type="entry name" value="CARBOXYLIC ESTER HYDROLASE"/>
    <property type="match status" value="1"/>
</dbReference>
<evidence type="ECO:0000256" key="2">
    <source>
        <dbReference type="ARBA" id="ARBA00022729"/>
    </source>
</evidence>
<dbReference type="EMBL" id="RCMV01005596">
    <property type="protein sequence ID" value="KAG3184780.1"/>
    <property type="molecule type" value="Genomic_DNA"/>
</dbReference>
<dbReference type="AlphaFoldDB" id="A0A8T1GYQ0"/>
<accession>A0A8T1GYQ0</accession>
<evidence type="ECO:0000256" key="1">
    <source>
        <dbReference type="ARBA" id="ARBA00022487"/>
    </source>
</evidence>
<dbReference type="Pfam" id="PF07519">
    <property type="entry name" value="Tannase"/>
    <property type="match status" value="1"/>
</dbReference>